<dbReference type="AlphaFoldDB" id="A0A354YTB3"/>
<dbReference type="Proteomes" id="UP000263273">
    <property type="component" value="Unassembled WGS sequence"/>
</dbReference>
<comment type="caution">
    <text evidence="1">The sequence shown here is derived from an EMBL/GenBank/DDBJ whole genome shotgun (WGS) entry which is preliminary data.</text>
</comment>
<name>A0A354YTB3_9FIRM</name>
<gene>
    <name evidence="1" type="ORF">DDZ44_00630</name>
</gene>
<evidence type="ECO:0000313" key="1">
    <source>
        <dbReference type="EMBL" id="HBK52429.1"/>
    </source>
</evidence>
<proteinExistence type="predicted"/>
<protein>
    <submittedName>
        <fullName evidence="1">Uncharacterized protein</fullName>
    </submittedName>
</protein>
<accession>A0A354YTB3</accession>
<sequence>MDCFALIMVGLPHMNGKLEKPMHEALKQRIVVHYNFNGLSFNISDLNRLTVRPLSSQYV</sequence>
<reference evidence="1 2" key="1">
    <citation type="journal article" date="2018" name="Nat. Biotechnol.">
        <title>A standardized bacterial taxonomy based on genome phylogeny substantially revises the tree of life.</title>
        <authorList>
            <person name="Parks D.H."/>
            <person name="Chuvochina M."/>
            <person name="Waite D.W."/>
            <person name="Rinke C."/>
            <person name="Skarshewski A."/>
            <person name="Chaumeil P.A."/>
            <person name="Hugenholtz P."/>
        </authorList>
    </citation>
    <scope>NUCLEOTIDE SEQUENCE [LARGE SCALE GENOMIC DNA]</scope>
    <source>
        <strain evidence="1">UBA10948</strain>
    </source>
</reference>
<dbReference type="EMBL" id="DNZF01000017">
    <property type="protein sequence ID" value="HBK52429.1"/>
    <property type="molecule type" value="Genomic_DNA"/>
</dbReference>
<organism evidence="1 2">
    <name type="scientific">Syntrophomonas wolfei</name>
    <dbReference type="NCBI Taxonomy" id="863"/>
    <lineage>
        <taxon>Bacteria</taxon>
        <taxon>Bacillati</taxon>
        <taxon>Bacillota</taxon>
        <taxon>Clostridia</taxon>
        <taxon>Eubacteriales</taxon>
        <taxon>Syntrophomonadaceae</taxon>
        <taxon>Syntrophomonas</taxon>
    </lineage>
</organism>
<evidence type="ECO:0000313" key="2">
    <source>
        <dbReference type="Proteomes" id="UP000263273"/>
    </source>
</evidence>